<dbReference type="GO" id="GO:0019557">
    <property type="term" value="P:L-histidine catabolic process to glutamate and formate"/>
    <property type="evidence" value="ECO:0007669"/>
    <property type="project" value="UniProtKB-UniPathway"/>
</dbReference>
<evidence type="ECO:0000256" key="4">
    <source>
        <dbReference type="ARBA" id="ARBA00023239"/>
    </source>
</evidence>
<comment type="catalytic activity">
    <reaction evidence="5 6 8">
        <text>L-histidine = trans-urocanate + NH4(+)</text>
        <dbReference type="Rhea" id="RHEA:21232"/>
        <dbReference type="ChEBI" id="CHEBI:17771"/>
        <dbReference type="ChEBI" id="CHEBI:28938"/>
        <dbReference type="ChEBI" id="CHEBI:57595"/>
        <dbReference type="EC" id="4.3.1.3"/>
    </reaction>
</comment>
<feature type="cross-link" description="5-imidazolinone (Ala-Gly)" evidence="6">
    <location>
        <begin position="144"/>
        <end position="146"/>
    </location>
</feature>
<dbReference type="NCBIfam" id="TIGR01225">
    <property type="entry name" value="hutH"/>
    <property type="match status" value="1"/>
</dbReference>
<evidence type="ECO:0000313" key="11">
    <source>
        <dbReference type="Proteomes" id="UP000063147"/>
    </source>
</evidence>
<feature type="modified residue" description="2,3-didehydroalanine (Ser)" evidence="6">
    <location>
        <position position="145"/>
    </location>
</feature>
<dbReference type="NCBIfam" id="NF006871">
    <property type="entry name" value="PRK09367.1"/>
    <property type="match status" value="1"/>
</dbReference>
<dbReference type="CDD" id="cd00332">
    <property type="entry name" value="PAL-HAL"/>
    <property type="match status" value="1"/>
</dbReference>
<proteinExistence type="inferred from homology"/>
<dbReference type="InterPro" id="IPR022313">
    <property type="entry name" value="Phe/His_NH3-lyase_AS"/>
</dbReference>
<evidence type="ECO:0000256" key="8">
    <source>
        <dbReference type="RuleBase" id="RU004479"/>
    </source>
</evidence>
<dbReference type="HAMAP" id="MF_00229">
    <property type="entry name" value="His_ammonia_lyase"/>
    <property type="match status" value="1"/>
</dbReference>
<evidence type="ECO:0000256" key="2">
    <source>
        <dbReference type="ARBA" id="ARBA00012994"/>
    </source>
</evidence>
<accession>A0A0M3US10</accession>
<evidence type="ECO:0000313" key="10">
    <source>
        <dbReference type="EMBL" id="ALF17253.1"/>
    </source>
</evidence>
<comment type="subcellular location">
    <subcellularLocation>
        <location evidence="6 9">Cytoplasm</location>
    </subcellularLocation>
</comment>
<dbReference type="OrthoDB" id="9806955at2"/>
<comment type="PTM">
    <text evidence="6">Contains an active site 4-methylidene-imidazol-5-one (MIO), which is formed autocatalytically by cyclization and dehydration of residues Ser-Ser-Gly.</text>
</comment>
<dbReference type="AlphaFoldDB" id="A0A0M3US10"/>
<dbReference type="FunFam" id="1.10.275.10:FF:000005">
    <property type="entry name" value="Histidine ammonia-lyase"/>
    <property type="match status" value="1"/>
</dbReference>
<dbReference type="EC" id="4.3.1.3" evidence="2 6"/>
<evidence type="ECO:0000256" key="1">
    <source>
        <dbReference type="ARBA" id="ARBA00005113"/>
    </source>
</evidence>
<dbReference type="FunFam" id="1.20.200.10:FF:000003">
    <property type="entry name" value="Histidine ammonia-lyase"/>
    <property type="match status" value="1"/>
</dbReference>
<comment type="similarity">
    <text evidence="6 7">Belongs to the PAL/histidase family.</text>
</comment>
<dbReference type="EMBL" id="CP012713">
    <property type="protein sequence ID" value="ALF17253.1"/>
    <property type="molecule type" value="Genomic_DNA"/>
</dbReference>
<dbReference type="InterPro" id="IPR024083">
    <property type="entry name" value="Fumarase/histidase_N"/>
</dbReference>
<dbReference type="GO" id="GO:0004397">
    <property type="term" value="F:histidine ammonia-lyase activity"/>
    <property type="evidence" value="ECO:0007669"/>
    <property type="project" value="UniProtKB-UniRule"/>
</dbReference>
<evidence type="ECO:0000256" key="3">
    <source>
        <dbReference type="ARBA" id="ARBA00022808"/>
    </source>
</evidence>
<dbReference type="PANTHER" id="PTHR10362">
    <property type="entry name" value="HISTIDINE AMMONIA-LYASE"/>
    <property type="match status" value="1"/>
</dbReference>
<protein>
    <recommendedName>
        <fullName evidence="2 6">Histidine ammonia-lyase</fullName>
        <shortName evidence="6">Histidase</shortName>
        <ecNumber evidence="2 6">4.3.1.3</ecNumber>
    </recommendedName>
</protein>
<reference evidence="10 11" key="1">
    <citation type="submission" date="2015-09" db="EMBL/GenBank/DDBJ databases">
        <authorList>
            <person name="Jackson K.R."/>
            <person name="Lunt B.L."/>
            <person name="Fisher J.N.B."/>
            <person name="Gardner A.V."/>
            <person name="Bailey M.E."/>
            <person name="Deus L.M."/>
            <person name="Earl A.S."/>
            <person name="Gibby P.D."/>
            <person name="Hartmann K.A."/>
            <person name="Liu J.E."/>
            <person name="Manci A.M."/>
            <person name="Nielsen D.A."/>
            <person name="Solomon M.B."/>
            <person name="Breakwell D.P."/>
            <person name="Burnett S.H."/>
            <person name="Grose J.H."/>
        </authorList>
    </citation>
    <scope>NUCLEOTIDE SEQUENCE [LARGE SCALE GENOMIC DNA]</scope>
    <source>
        <strain evidence="10 11">KCOM 1279</strain>
    </source>
</reference>
<dbReference type="Gene3D" id="1.20.200.10">
    <property type="entry name" value="Fumarase/aspartase (Central domain)"/>
    <property type="match status" value="1"/>
</dbReference>
<keyword evidence="6" id="KW-0963">Cytoplasm</keyword>
<dbReference type="PATRIC" id="fig|76859.3.peg.652"/>
<dbReference type="InterPro" id="IPR005921">
    <property type="entry name" value="HutH"/>
</dbReference>
<evidence type="ECO:0000256" key="6">
    <source>
        <dbReference type="HAMAP-Rule" id="MF_00229"/>
    </source>
</evidence>
<sequence length="511" mass="55429">MQKIVEINGSNLTIEDVVAVARYGAKVKLDEKQKDKILESRKYVEDALFNKVPIYGINTGFGKFENVPISEEELELLQKNLIYSDACGVGKAFDTEVVRAMMLLRANAISKGFSGVMIETIECLLNMLNAGVHPIVRSKGSVGSSGDLCPLAHMVLPMIGEGEAEYKGEILSGKEAMKRAGVSTITLKAKEGLALINGTQAMMGNAVLAVYDAENLLKQADIVAALTVDALGGIVDAFDERIHLIRPHKGQIDSAENLRNLLKDSKKTTRQGEKRMQDAYSLRCTPQVHGASRLAFDYVKQTVKTEINSVTDNPLIFPGENGACISGGNFHGQPIAIAMDTLGILVSEIANISERRIEKLVNPALSHGLPAFLVKNGGINDGFMIPQYVAAALVSENKVLAHPASVDSIPTSANQEDHVSMGTIGARKARTIVDHAQHVVSIELLCAAQAADFWDSKNLGVGTKEAYRTLREKVDFMENDVIFYPLMDKSFEIVKNAILLANVEKIIGLLK</sequence>
<dbReference type="Proteomes" id="UP000063147">
    <property type="component" value="Chromosome"/>
</dbReference>
<keyword evidence="4 6" id="KW-0456">Lyase</keyword>
<dbReference type="InterPro" id="IPR008948">
    <property type="entry name" value="L-Aspartase-like"/>
</dbReference>
<dbReference type="UniPathway" id="UPA00379">
    <property type="reaction ID" value="UER00549"/>
</dbReference>
<evidence type="ECO:0000256" key="7">
    <source>
        <dbReference type="RuleBase" id="RU003954"/>
    </source>
</evidence>
<dbReference type="Pfam" id="PF00221">
    <property type="entry name" value="Lyase_aromatic"/>
    <property type="match status" value="1"/>
</dbReference>
<dbReference type="GO" id="GO:0019556">
    <property type="term" value="P:L-histidine catabolic process to glutamate and formamide"/>
    <property type="evidence" value="ECO:0007669"/>
    <property type="project" value="UniProtKB-UniPathway"/>
</dbReference>
<dbReference type="SUPFAM" id="SSF48557">
    <property type="entry name" value="L-aspartase-like"/>
    <property type="match status" value="1"/>
</dbReference>
<evidence type="ECO:0000256" key="5">
    <source>
        <dbReference type="ARBA" id="ARBA00049269"/>
    </source>
</evidence>
<evidence type="ECO:0000256" key="9">
    <source>
        <dbReference type="RuleBase" id="RU004480"/>
    </source>
</evidence>
<dbReference type="InterPro" id="IPR001106">
    <property type="entry name" value="Aromatic_Lyase"/>
</dbReference>
<organism evidence="10">
    <name type="scientific">Fusobacterium animalis</name>
    <dbReference type="NCBI Taxonomy" id="76859"/>
    <lineage>
        <taxon>Bacteria</taxon>
        <taxon>Fusobacteriati</taxon>
        <taxon>Fusobacteriota</taxon>
        <taxon>Fusobacteriia</taxon>
        <taxon>Fusobacteriales</taxon>
        <taxon>Fusobacteriaceae</taxon>
        <taxon>Fusobacterium</taxon>
    </lineage>
</organism>
<comment type="pathway">
    <text evidence="1 6 8">Amino-acid degradation; L-histidine degradation into L-glutamate; N-formimidoyl-L-glutamate from L-histidine: step 1/3.</text>
</comment>
<gene>
    <name evidence="6" type="primary">hutH</name>
    <name evidence="10" type="ORF">RN98_03310</name>
</gene>
<dbReference type="Gene3D" id="1.10.275.10">
    <property type="entry name" value="Fumarase/aspartase (N-terminal domain)"/>
    <property type="match status" value="1"/>
</dbReference>
<name>A0A0M3US10_9FUSO</name>
<dbReference type="RefSeq" id="WP_060675848.1">
    <property type="nucleotide sequence ID" value="NZ_CP012713.1"/>
</dbReference>
<keyword evidence="3 6" id="KW-0369">Histidine metabolism</keyword>
<dbReference type="PROSITE" id="PS00488">
    <property type="entry name" value="PAL_HISTIDASE"/>
    <property type="match status" value="1"/>
</dbReference>
<dbReference type="GO" id="GO:0005737">
    <property type="term" value="C:cytoplasm"/>
    <property type="evidence" value="ECO:0007669"/>
    <property type="project" value="UniProtKB-SubCell"/>
</dbReference>